<dbReference type="AlphaFoldDB" id="A0AAW2ELF6"/>
<protein>
    <submittedName>
        <fullName evidence="1">Uncharacterized protein</fullName>
    </submittedName>
</protein>
<sequence length="86" mass="10146">MITYVSIKISHPATFISFTSAVRLPVNYLSRFAFTVTMMYRRAHKKCEREPRRGGDIVKNETFGIAASRLKERIRYCKFHEFRLAK</sequence>
<dbReference type="Proteomes" id="UP001430953">
    <property type="component" value="Unassembled WGS sequence"/>
</dbReference>
<dbReference type="EMBL" id="JADYXP020000020">
    <property type="protein sequence ID" value="KAL0104559.1"/>
    <property type="molecule type" value="Genomic_DNA"/>
</dbReference>
<keyword evidence="2" id="KW-1185">Reference proteome</keyword>
<evidence type="ECO:0000313" key="1">
    <source>
        <dbReference type="EMBL" id="KAL0104559.1"/>
    </source>
</evidence>
<gene>
    <name evidence="1" type="ORF">PUN28_017355</name>
</gene>
<proteinExistence type="predicted"/>
<comment type="caution">
    <text evidence="1">The sequence shown here is derived from an EMBL/GenBank/DDBJ whole genome shotgun (WGS) entry which is preliminary data.</text>
</comment>
<name>A0AAW2ELF6_9HYME</name>
<accession>A0AAW2ELF6</accession>
<reference evidence="1 2" key="1">
    <citation type="submission" date="2023-03" db="EMBL/GenBank/DDBJ databases">
        <title>High recombination rates correlate with genetic variation in Cardiocondyla obscurior ants.</title>
        <authorList>
            <person name="Errbii M."/>
        </authorList>
    </citation>
    <scope>NUCLEOTIDE SEQUENCE [LARGE SCALE GENOMIC DNA]</scope>
    <source>
        <strain evidence="1">Alpha-2009</strain>
        <tissue evidence="1">Whole body</tissue>
    </source>
</reference>
<evidence type="ECO:0000313" key="2">
    <source>
        <dbReference type="Proteomes" id="UP001430953"/>
    </source>
</evidence>
<organism evidence="1 2">
    <name type="scientific">Cardiocondyla obscurior</name>
    <dbReference type="NCBI Taxonomy" id="286306"/>
    <lineage>
        <taxon>Eukaryota</taxon>
        <taxon>Metazoa</taxon>
        <taxon>Ecdysozoa</taxon>
        <taxon>Arthropoda</taxon>
        <taxon>Hexapoda</taxon>
        <taxon>Insecta</taxon>
        <taxon>Pterygota</taxon>
        <taxon>Neoptera</taxon>
        <taxon>Endopterygota</taxon>
        <taxon>Hymenoptera</taxon>
        <taxon>Apocrita</taxon>
        <taxon>Aculeata</taxon>
        <taxon>Formicoidea</taxon>
        <taxon>Formicidae</taxon>
        <taxon>Myrmicinae</taxon>
        <taxon>Cardiocondyla</taxon>
    </lineage>
</organism>